<keyword evidence="2" id="KW-1185">Reference proteome</keyword>
<accession>A0A327NGG2</accession>
<evidence type="ECO:0008006" key="3">
    <source>
        <dbReference type="Google" id="ProtNLM"/>
    </source>
</evidence>
<dbReference type="Proteomes" id="UP000249016">
    <property type="component" value="Unassembled WGS sequence"/>
</dbReference>
<dbReference type="AlphaFoldDB" id="A0A327NGG2"/>
<gene>
    <name evidence="1" type="ORF">HMF3257_38650</name>
</gene>
<comment type="caution">
    <text evidence="1">The sequence shown here is derived from an EMBL/GenBank/DDBJ whole genome shotgun (WGS) entry which is preliminary data.</text>
</comment>
<proteinExistence type="predicted"/>
<protein>
    <recommendedName>
        <fullName evidence="3">ROK family protein</fullName>
    </recommendedName>
</protein>
<dbReference type="Gene3D" id="3.30.420.40">
    <property type="match status" value="1"/>
</dbReference>
<dbReference type="InterPro" id="IPR043129">
    <property type="entry name" value="ATPase_NBD"/>
</dbReference>
<evidence type="ECO:0000313" key="2">
    <source>
        <dbReference type="Proteomes" id="UP000249016"/>
    </source>
</evidence>
<dbReference type="SUPFAM" id="SSF53067">
    <property type="entry name" value="Actin-like ATPase domain"/>
    <property type="match status" value="1"/>
</dbReference>
<evidence type="ECO:0000313" key="1">
    <source>
        <dbReference type="EMBL" id="RAI73036.1"/>
    </source>
</evidence>
<name>A0A327NGG2_9BACT</name>
<reference evidence="1 2" key="1">
    <citation type="submission" date="2018-06" db="EMBL/GenBank/DDBJ databases">
        <title>Spirosoma sp. HMF3257 Genome sequencing and assembly.</title>
        <authorList>
            <person name="Kang H."/>
            <person name="Cha I."/>
            <person name="Kim H."/>
            <person name="Kang J."/>
            <person name="Joh K."/>
        </authorList>
    </citation>
    <scope>NUCLEOTIDE SEQUENCE [LARGE SCALE GENOMIC DNA]</scope>
    <source>
        <strain evidence="1 2">HMF3257</strain>
    </source>
</reference>
<dbReference type="EMBL" id="QLII01000003">
    <property type="protein sequence ID" value="RAI73036.1"/>
    <property type="molecule type" value="Genomic_DNA"/>
</dbReference>
<dbReference type="InterPro" id="IPR000600">
    <property type="entry name" value="ROK"/>
</dbReference>
<dbReference type="Pfam" id="PF00480">
    <property type="entry name" value="ROK"/>
    <property type="match status" value="1"/>
</dbReference>
<organism evidence="1 2">
    <name type="scientific">Spirosoma telluris</name>
    <dbReference type="NCBI Taxonomy" id="2183553"/>
    <lineage>
        <taxon>Bacteria</taxon>
        <taxon>Pseudomonadati</taxon>
        <taxon>Bacteroidota</taxon>
        <taxon>Cytophagia</taxon>
        <taxon>Cytophagales</taxon>
        <taxon>Cytophagaceae</taxon>
        <taxon>Spirosoma</taxon>
    </lineage>
</organism>
<sequence>MSPIIPYFLAIEIGGTKLQLALSDQQGQWIYKKRLAVGKSQTASGIQECIVAILDELPVRPTAVGLVSVVPSIGK</sequence>